<keyword evidence="4" id="KW-1185">Reference proteome</keyword>
<feature type="region of interest" description="Disordered" evidence="1">
    <location>
        <begin position="78"/>
        <end position="98"/>
    </location>
</feature>
<evidence type="ECO:0000256" key="1">
    <source>
        <dbReference type="SAM" id="MobiDB-lite"/>
    </source>
</evidence>
<dbReference type="AlphaFoldDB" id="A0A084VSU9"/>
<reference evidence="3" key="2">
    <citation type="submission" date="2020-05" db="UniProtKB">
        <authorList>
            <consortium name="EnsemblMetazoa"/>
        </authorList>
    </citation>
    <scope>IDENTIFICATION</scope>
</reference>
<dbReference type="EnsemblMetazoa" id="ASIC008664-RA">
    <property type="protein sequence ID" value="ASIC008664-PA"/>
    <property type="gene ID" value="ASIC008664"/>
</dbReference>
<name>A0A084VSU9_ANOSI</name>
<evidence type="ECO:0000313" key="3">
    <source>
        <dbReference type="EnsemblMetazoa" id="ASIC008664-PA"/>
    </source>
</evidence>
<accession>A0A084VSU9</accession>
<feature type="region of interest" description="Disordered" evidence="1">
    <location>
        <begin position="23"/>
        <end position="53"/>
    </location>
</feature>
<organism evidence="2">
    <name type="scientific">Anopheles sinensis</name>
    <name type="common">Mosquito</name>
    <dbReference type="NCBI Taxonomy" id="74873"/>
    <lineage>
        <taxon>Eukaryota</taxon>
        <taxon>Metazoa</taxon>
        <taxon>Ecdysozoa</taxon>
        <taxon>Arthropoda</taxon>
        <taxon>Hexapoda</taxon>
        <taxon>Insecta</taxon>
        <taxon>Pterygota</taxon>
        <taxon>Neoptera</taxon>
        <taxon>Endopterygota</taxon>
        <taxon>Diptera</taxon>
        <taxon>Nematocera</taxon>
        <taxon>Culicoidea</taxon>
        <taxon>Culicidae</taxon>
        <taxon>Anophelinae</taxon>
        <taxon>Anopheles</taxon>
    </lineage>
</organism>
<dbReference type="VEuPathDB" id="VectorBase:ASIC008664"/>
<dbReference type="EMBL" id="ATLV01016141">
    <property type="status" value="NOT_ANNOTATED_CDS"/>
    <property type="molecule type" value="Genomic_DNA"/>
</dbReference>
<gene>
    <name evidence="2" type="ORF">ZHAS_00008664</name>
</gene>
<protein>
    <submittedName>
        <fullName evidence="2 3">Uncharacterized protein</fullName>
    </submittedName>
</protein>
<dbReference type="EMBL" id="KE525057">
    <property type="protein sequence ID" value="KFB41043.1"/>
    <property type="molecule type" value="Genomic_DNA"/>
</dbReference>
<evidence type="ECO:0000313" key="2">
    <source>
        <dbReference type="EMBL" id="KFB41043.1"/>
    </source>
</evidence>
<sequence length="98" mass="10499">MAAKKPRTNVQGIQKFADTLSDSGRQWTNGNLQSYDGRSCSRSRCAGTSTANDTQHTASGMIMIYESPRVHGGIRAERTSSGQQLPRSGVALKINGGK</sequence>
<reference evidence="2 4" key="1">
    <citation type="journal article" date="2014" name="BMC Genomics">
        <title>Genome sequence of Anopheles sinensis provides insight into genetics basis of mosquito competence for malaria parasites.</title>
        <authorList>
            <person name="Zhou D."/>
            <person name="Zhang D."/>
            <person name="Ding G."/>
            <person name="Shi L."/>
            <person name="Hou Q."/>
            <person name="Ye Y."/>
            <person name="Xu Y."/>
            <person name="Zhou H."/>
            <person name="Xiong C."/>
            <person name="Li S."/>
            <person name="Yu J."/>
            <person name="Hong S."/>
            <person name="Yu X."/>
            <person name="Zou P."/>
            <person name="Chen C."/>
            <person name="Chang X."/>
            <person name="Wang W."/>
            <person name="Lv Y."/>
            <person name="Sun Y."/>
            <person name="Ma L."/>
            <person name="Shen B."/>
            <person name="Zhu C."/>
        </authorList>
    </citation>
    <scope>NUCLEOTIDE SEQUENCE [LARGE SCALE GENOMIC DNA]</scope>
</reference>
<dbReference type="Proteomes" id="UP000030765">
    <property type="component" value="Unassembled WGS sequence"/>
</dbReference>
<evidence type="ECO:0000313" key="4">
    <source>
        <dbReference type="Proteomes" id="UP000030765"/>
    </source>
</evidence>
<proteinExistence type="predicted"/>